<dbReference type="InterPro" id="IPR007345">
    <property type="entry name" value="Polysacch_pyruvyl_Trfase"/>
</dbReference>
<dbReference type="Pfam" id="PF04230">
    <property type="entry name" value="PS_pyruv_trans"/>
    <property type="match status" value="1"/>
</dbReference>
<sequence>MTKIPIFIIVHNQYEILKKTVESCEKYIKTPIEIIFHNVCSTYFETINYLNTKQIEGYTVYKSEVNNHHTVINSIKDYISKNPECEYIVMTDADIELNNVNGNILEFYIYLLHKLKKISVGPMLKIDDIPDEYYQKKVAIAGHTNMYWKHPGKTILFKNKEYKYLECGTDTTFQLFSAKNIPQNFPHTNSIRTYQPYDARHLDWYVDPNNLSPCQLYYLNNTSNISHWNNKNWKGNYHNNNLNIVNNFFTKKYKYVYYYNKCKCRNNYNFGDYVTPFIYENLFLEKPILDNNGGEEKEDVVIGTSSILASARNNSIIWGTGFMFGTEIIIKPKNILSVRGPLTRNRLLELGINCPERYGDISLILPYFYYPEVKKKYKLGIIPHYIDKEQFNTIYSKNKDDVKIIDVTEPIQIVIEDILKCEMTISSSLHGIIVSHAYNVKCMWIKLTNKIEGGFFKYRDYYGSLNINNYNEMIPYIYNKQISTNETIKLINEYPNPKFPINTKSILELCPFIDIKKNN</sequence>
<evidence type="ECO:0000259" key="1">
    <source>
        <dbReference type="Pfam" id="PF04230"/>
    </source>
</evidence>
<dbReference type="SUPFAM" id="SSF53448">
    <property type="entry name" value="Nucleotide-diphospho-sugar transferases"/>
    <property type="match status" value="1"/>
</dbReference>
<reference evidence="2" key="1">
    <citation type="journal article" date="2019" name="Philos. Trans. R. Soc. Lond., B, Biol. Sci.">
        <title>Targeted metagenomic recovery of four divergent viruses reveals shared and distinctive characteristics of giant viruses of marine eukaryotes.</title>
        <authorList>
            <person name="Needham D.M."/>
            <person name="Poirier C."/>
            <person name="Hehenberger E."/>
            <person name="Jimenez V."/>
            <person name="Swalwell J.E."/>
            <person name="Santoro A.E."/>
            <person name="Worden A.Z."/>
        </authorList>
    </citation>
    <scope>NUCLEOTIDE SEQUENCE</scope>
    <source>
        <strain evidence="2">MPacV-611</strain>
    </source>
</reference>
<organism evidence="2">
    <name type="scientific">Megaviridae environmental sample</name>
    <dbReference type="NCBI Taxonomy" id="1737588"/>
    <lineage>
        <taxon>Viruses</taxon>
        <taxon>Varidnaviria</taxon>
        <taxon>Bamfordvirae</taxon>
        <taxon>Nucleocytoviricota</taxon>
        <taxon>Megaviricetes</taxon>
        <taxon>Imitervirales</taxon>
        <taxon>Mimiviridae</taxon>
        <taxon>environmental samples</taxon>
    </lineage>
</organism>
<name>A0A5J6VL56_9VIRU</name>
<evidence type="ECO:0000313" key="2">
    <source>
        <dbReference type="EMBL" id="QFG74760.1"/>
    </source>
</evidence>
<proteinExistence type="predicted"/>
<dbReference type="EMBL" id="MN448290">
    <property type="protein sequence ID" value="QFG74760.1"/>
    <property type="molecule type" value="Genomic_DNA"/>
</dbReference>
<feature type="domain" description="Polysaccharide pyruvyl transferase" evidence="1">
    <location>
        <begin position="223"/>
        <end position="445"/>
    </location>
</feature>
<dbReference type="InterPro" id="IPR029044">
    <property type="entry name" value="Nucleotide-diphossugar_trans"/>
</dbReference>
<protein>
    <recommendedName>
        <fullName evidence="1">Polysaccharide pyruvyl transferase domain-containing protein</fullName>
    </recommendedName>
</protein>
<accession>A0A5J6VL56</accession>